<dbReference type="AlphaFoldDB" id="A0A1J5U5R3"/>
<evidence type="ECO:0000313" key="5">
    <source>
        <dbReference type="Proteomes" id="UP000643672"/>
    </source>
</evidence>
<dbReference type="EMBL" id="MIQH01000818">
    <property type="protein sequence ID" value="OIR24166.1"/>
    <property type="molecule type" value="Genomic_DNA"/>
</dbReference>
<keyword evidence="5" id="KW-1185">Reference proteome</keyword>
<reference evidence="4" key="1">
    <citation type="submission" date="2016-09" db="EMBL/GenBank/DDBJ databases">
        <title>Genome Sequence of Bathymodiolus thermophilus sulfur-oxidizing gill endosymbiont.</title>
        <authorList>
            <person name="Ponnudurai R."/>
            <person name="Kleiner M."/>
            <person name="Sayavedra L."/>
            <person name="Thuermer A."/>
            <person name="Felbeck H."/>
            <person name="Schlueter R."/>
            <person name="Schweder T."/>
            <person name="Markert S."/>
        </authorList>
    </citation>
    <scope>NUCLEOTIDE SEQUENCE [LARGE SCALE GENOMIC DNA]</scope>
    <source>
        <strain evidence="4">BAT/CrabSpa'14</strain>
    </source>
</reference>
<evidence type="ECO:0000259" key="1">
    <source>
        <dbReference type="PROSITE" id="PS50990"/>
    </source>
</evidence>
<dbReference type="InterPro" id="IPR005074">
    <property type="entry name" value="Peptidase_C39"/>
</dbReference>
<dbReference type="Proteomes" id="UP000643672">
    <property type="component" value="Unassembled WGS sequence"/>
</dbReference>
<dbReference type="EMBL" id="CAESAQ020000053">
    <property type="protein sequence ID" value="CAB5499628.1"/>
    <property type="molecule type" value="Genomic_DNA"/>
</dbReference>
<dbReference type="OrthoDB" id="13401at2"/>
<dbReference type="GO" id="GO:0016020">
    <property type="term" value="C:membrane"/>
    <property type="evidence" value="ECO:0007669"/>
    <property type="project" value="InterPro"/>
</dbReference>
<sequence length="158" mass="18252">MAALTTLFNYQFGRNAKEQKLLLGYLKSLSKKRQNKITELGLSLFELKEIGEYSGFQVYVVRIPFQGLVKTNKPALVYIENEKFKHFAVFRGFKQGKVFLADSSIGNRSILPKDFIKLWKGTTALFLVSNKEKDLNILDIHNKELIFPQYRAIEGMLR</sequence>
<dbReference type="PROSITE" id="PS50990">
    <property type="entry name" value="PEPTIDASE_C39"/>
    <property type="match status" value="1"/>
</dbReference>
<dbReference type="Proteomes" id="UP000182798">
    <property type="component" value="Unassembled WGS sequence"/>
</dbReference>
<accession>A0A1J5U5R3</accession>
<evidence type="ECO:0000313" key="2">
    <source>
        <dbReference type="EMBL" id="CAB5499628.1"/>
    </source>
</evidence>
<reference evidence="2 5" key="3">
    <citation type="submission" date="2020-05" db="EMBL/GenBank/DDBJ databases">
        <authorList>
            <person name="Petersen J."/>
            <person name="Sayavedra L."/>
        </authorList>
    </citation>
    <scope>NUCLEOTIDE SEQUENCE [LARGE SCALE GENOMIC DNA]</scope>
    <source>
        <strain evidence="2">B thermophilus SOXS</strain>
    </source>
</reference>
<feature type="domain" description="Peptidase C39" evidence="1">
    <location>
        <begin position="1"/>
        <end position="126"/>
    </location>
</feature>
<dbReference type="Gene3D" id="3.90.70.10">
    <property type="entry name" value="Cysteine proteinases"/>
    <property type="match status" value="1"/>
</dbReference>
<dbReference type="GO" id="GO:0008233">
    <property type="term" value="F:peptidase activity"/>
    <property type="evidence" value="ECO:0007669"/>
    <property type="project" value="InterPro"/>
</dbReference>
<comment type="caution">
    <text evidence="3">The sequence shown here is derived from an EMBL/GenBank/DDBJ whole genome shotgun (WGS) entry which is preliminary data.</text>
</comment>
<name>A0A1J5U5R3_9GAMM</name>
<evidence type="ECO:0000313" key="3">
    <source>
        <dbReference type="EMBL" id="OIR24166.1"/>
    </source>
</evidence>
<proteinExistence type="predicted"/>
<evidence type="ECO:0000313" key="4">
    <source>
        <dbReference type="Proteomes" id="UP000182798"/>
    </source>
</evidence>
<reference evidence="3" key="2">
    <citation type="journal article" date="2017" name="Stand. Genomic Sci.">
        <title>Genome sequence of the sulfur-oxidizing Bathymodiolus thermophilus gill endosymbiont.</title>
        <authorList>
            <person name="Ponnudurai R."/>
            <person name="Sayavedra L."/>
            <person name="Kleiner M."/>
            <person name="Heiden S.E."/>
            <person name="Thurmer A."/>
            <person name="Felbeck H."/>
            <person name="Schluter R."/>
            <person name="Sievert S.M."/>
            <person name="Daniel R."/>
            <person name="Schweder T."/>
            <person name="Markert S."/>
        </authorList>
    </citation>
    <scope>NUCLEOTIDE SEQUENCE</scope>
    <source>
        <strain evidence="3">BAT/CrabSpa'14</strain>
    </source>
</reference>
<dbReference type="Pfam" id="PF03412">
    <property type="entry name" value="Peptidase_C39"/>
    <property type="match status" value="1"/>
</dbReference>
<dbReference type="GO" id="GO:0005524">
    <property type="term" value="F:ATP binding"/>
    <property type="evidence" value="ECO:0007669"/>
    <property type="project" value="InterPro"/>
</dbReference>
<dbReference type="GO" id="GO:0006508">
    <property type="term" value="P:proteolysis"/>
    <property type="evidence" value="ECO:0007669"/>
    <property type="project" value="InterPro"/>
</dbReference>
<organism evidence="3 4">
    <name type="scientific">Bathymodiolus thermophilus thioautotrophic gill symbiont</name>
    <dbReference type="NCBI Taxonomy" id="2360"/>
    <lineage>
        <taxon>Bacteria</taxon>
        <taxon>Pseudomonadati</taxon>
        <taxon>Pseudomonadota</taxon>
        <taxon>Gammaproteobacteria</taxon>
        <taxon>sulfur-oxidizing symbionts</taxon>
    </lineage>
</organism>
<protein>
    <recommendedName>
        <fullName evidence="1">Peptidase C39 domain-containing protein</fullName>
    </recommendedName>
</protein>
<gene>
    <name evidence="3" type="ORF">BGC33_09505</name>
    <name evidence="2" type="ORF">THERMOS_1052</name>
</gene>